<sequence length="60" mass="6969">MKEVYLGEDEMCLDRAEGRRGEERRGNEVRHSVEGGKSECQEAIGSRHQRQGEKGHREER</sequence>
<keyword evidence="3" id="KW-1185">Reference proteome</keyword>
<comment type="caution">
    <text evidence="2">The sequence shown here is derived from an EMBL/GenBank/DDBJ whole genome shotgun (WGS) entry which is preliminary data.</text>
</comment>
<name>A0A5B7K720_PORTR</name>
<gene>
    <name evidence="2" type="ORF">E2C01_096456</name>
</gene>
<evidence type="ECO:0000256" key="1">
    <source>
        <dbReference type="SAM" id="MobiDB-lite"/>
    </source>
</evidence>
<evidence type="ECO:0000313" key="3">
    <source>
        <dbReference type="Proteomes" id="UP000324222"/>
    </source>
</evidence>
<organism evidence="2 3">
    <name type="scientific">Portunus trituberculatus</name>
    <name type="common">Swimming crab</name>
    <name type="synonym">Neptunus trituberculatus</name>
    <dbReference type="NCBI Taxonomy" id="210409"/>
    <lineage>
        <taxon>Eukaryota</taxon>
        <taxon>Metazoa</taxon>
        <taxon>Ecdysozoa</taxon>
        <taxon>Arthropoda</taxon>
        <taxon>Crustacea</taxon>
        <taxon>Multicrustacea</taxon>
        <taxon>Malacostraca</taxon>
        <taxon>Eumalacostraca</taxon>
        <taxon>Eucarida</taxon>
        <taxon>Decapoda</taxon>
        <taxon>Pleocyemata</taxon>
        <taxon>Brachyura</taxon>
        <taxon>Eubrachyura</taxon>
        <taxon>Portunoidea</taxon>
        <taxon>Portunidae</taxon>
        <taxon>Portuninae</taxon>
        <taxon>Portunus</taxon>
    </lineage>
</organism>
<accession>A0A5B7K720</accession>
<protein>
    <submittedName>
        <fullName evidence="2">Uncharacterized protein</fullName>
    </submittedName>
</protein>
<feature type="compositionally biased region" description="Basic and acidic residues" evidence="1">
    <location>
        <begin position="16"/>
        <end position="40"/>
    </location>
</feature>
<proteinExistence type="predicted"/>
<feature type="compositionally biased region" description="Basic and acidic residues" evidence="1">
    <location>
        <begin position="50"/>
        <end position="60"/>
    </location>
</feature>
<dbReference type="EMBL" id="VSRR010125075">
    <property type="protein sequence ID" value="MPD00949.1"/>
    <property type="molecule type" value="Genomic_DNA"/>
</dbReference>
<dbReference type="Proteomes" id="UP000324222">
    <property type="component" value="Unassembled WGS sequence"/>
</dbReference>
<feature type="region of interest" description="Disordered" evidence="1">
    <location>
        <begin position="16"/>
        <end position="60"/>
    </location>
</feature>
<evidence type="ECO:0000313" key="2">
    <source>
        <dbReference type="EMBL" id="MPD00949.1"/>
    </source>
</evidence>
<reference evidence="2 3" key="1">
    <citation type="submission" date="2019-05" db="EMBL/GenBank/DDBJ databases">
        <title>Another draft genome of Portunus trituberculatus and its Hox gene families provides insights of decapod evolution.</title>
        <authorList>
            <person name="Jeong J.-H."/>
            <person name="Song I."/>
            <person name="Kim S."/>
            <person name="Choi T."/>
            <person name="Kim D."/>
            <person name="Ryu S."/>
            <person name="Kim W."/>
        </authorList>
    </citation>
    <scope>NUCLEOTIDE SEQUENCE [LARGE SCALE GENOMIC DNA]</scope>
    <source>
        <tissue evidence="2">Muscle</tissue>
    </source>
</reference>
<dbReference type="AlphaFoldDB" id="A0A5B7K720"/>